<dbReference type="InterPro" id="IPR010982">
    <property type="entry name" value="Lambda_DNA-bd_dom_sf"/>
</dbReference>
<gene>
    <name evidence="3" type="ORF">H0486_04715</name>
</gene>
<dbReference type="Pfam" id="PF01381">
    <property type="entry name" value="HTH_3"/>
    <property type="match status" value="1"/>
</dbReference>
<organism evidence="3 4">
    <name type="scientific">Variimorphobacter saccharofermentans</name>
    <dbReference type="NCBI Taxonomy" id="2755051"/>
    <lineage>
        <taxon>Bacteria</taxon>
        <taxon>Bacillati</taxon>
        <taxon>Bacillota</taxon>
        <taxon>Clostridia</taxon>
        <taxon>Lachnospirales</taxon>
        <taxon>Lachnospiraceae</taxon>
        <taxon>Variimorphobacter</taxon>
    </lineage>
</organism>
<dbReference type="PROSITE" id="PS50943">
    <property type="entry name" value="HTH_CROC1"/>
    <property type="match status" value="1"/>
</dbReference>
<evidence type="ECO:0000259" key="2">
    <source>
        <dbReference type="PROSITE" id="PS50943"/>
    </source>
</evidence>
<dbReference type="Gene3D" id="1.10.260.40">
    <property type="entry name" value="lambda repressor-like DNA-binding domains"/>
    <property type="match status" value="1"/>
</dbReference>
<keyword evidence="1" id="KW-0238">DNA-binding</keyword>
<accession>A0A839JXP2</accession>
<evidence type="ECO:0000256" key="1">
    <source>
        <dbReference type="ARBA" id="ARBA00023125"/>
    </source>
</evidence>
<dbReference type="Proteomes" id="UP000574276">
    <property type="component" value="Unassembled WGS sequence"/>
</dbReference>
<feature type="domain" description="HTH cro/C1-type" evidence="2">
    <location>
        <begin position="13"/>
        <end position="64"/>
    </location>
</feature>
<dbReference type="SUPFAM" id="SSF49367">
    <property type="entry name" value="Superoxide reductase-like"/>
    <property type="match status" value="1"/>
</dbReference>
<evidence type="ECO:0000313" key="3">
    <source>
        <dbReference type="EMBL" id="MBB2182176.1"/>
    </source>
</evidence>
<name>A0A839JXP2_9FIRM</name>
<dbReference type="SUPFAM" id="SSF57802">
    <property type="entry name" value="Rubredoxin-like"/>
    <property type="match status" value="1"/>
</dbReference>
<reference evidence="3 4" key="1">
    <citation type="submission" date="2020-07" db="EMBL/GenBank/DDBJ databases">
        <title>Characterization and genome sequencing of isolate MD1, a novel member within the family Lachnospiraceae.</title>
        <authorList>
            <person name="Rettenmaier R."/>
            <person name="Di Bello L."/>
            <person name="Zinser C."/>
            <person name="Scheitz K."/>
            <person name="Liebl W."/>
            <person name="Zverlov V."/>
        </authorList>
    </citation>
    <scope>NUCLEOTIDE SEQUENCE [LARGE SCALE GENOMIC DNA]</scope>
    <source>
        <strain evidence="3 4">MD1</strain>
    </source>
</reference>
<dbReference type="CDD" id="cd00093">
    <property type="entry name" value="HTH_XRE"/>
    <property type="match status" value="1"/>
</dbReference>
<dbReference type="PANTHER" id="PTHR46558">
    <property type="entry name" value="TRACRIPTIONAL REGULATORY PROTEIN-RELATED-RELATED"/>
    <property type="match status" value="1"/>
</dbReference>
<dbReference type="InterPro" id="IPR001387">
    <property type="entry name" value="Cro/C1-type_HTH"/>
</dbReference>
<keyword evidence="4" id="KW-1185">Reference proteome</keyword>
<evidence type="ECO:0000313" key="4">
    <source>
        <dbReference type="Proteomes" id="UP000574276"/>
    </source>
</evidence>
<dbReference type="EMBL" id="JACEGA010000001">
    <property type="protein sequence ID" value="MBB2182176.1"/>
    <property type="molecule type" value="Genomic_DNA"/>
</dbReference>
<proteinExistence type="predicted"/>
<comment type="caution">
    <text evidence="3">The sequence shown here is derived from an EMBL/GenBank/DDBJ whole genome shotgun (WGS) entry which is preliminary data.</text>
</comment>
<dbReference type="GO" id="GO:0016491">
    <property type="term" value="F:oxidoreductase activity"/>
    <property type="evidence" value="ECO:0007669"/>
    <property type="project" value="InterPro"/>
</dbReference>
<sequence>MDCYKVGNLISCLRKEKGLTQKQLADVLNISDKTISKWERGLGCPDVSLLHELSEALNVNIEKILLGDLDPNNTDGGNMKKIRFYICNTCGNIITSTSDAELSCCGRKLSPLIAKPSDDIHNINVEINEDDYYITFSHEMSKTHYINFVAYVNYDRVLLIKLYPEQNGEVRIPRMGGGKLYFSCNQHGLWAHKG</sequence>
<dbReference type="SMART" id="SM00530">
    <property type="entry name" value="HTH_XRE"/>
    <property type="match status" value="1"/>
</dbReference>
<dbReference type="GO" id="GO:0003677">
    <property type="term" value="F:DNA binding"/>
    <property type="evidence" value="ECO:0007669"/>
    <property type="project" value="UniProtKB-KW"/>
</dbReference>
<dbReference type="InterPro" id="IPR036073">
    <property type="entry name" value="Desulfoferrodoxin_Fe-bd_dom_sf"/>
</dbReference>
<dbReference type="SUPFAM" id="SSF47413">
    <property type="entry name" value="lambda repressor-like DNA-binding domains"/>
    <property type="match status" value="1"/>
</dbReference>
<dbReference type="Gene3D" id="2.60.40.730">
    <property type="entry name" value="SOR catalytic domain"/>
    <property type="match status" value="1"/>
</dbReference>
<dbReference type="GO" id="GO:0005506">
    <property type="term" value="F:iron ion binding"/>
    <property type="evidence" value="ECO:0007669"/>
    <property type="project" value="InterPro"/>
</dbReference>
<dbReference type="PANTHER" id="PTHR46558:SF11">
    <property type="entry name" value="HTH-TYPE TRANSCRIPTIONAL REGULATOR XRE"/>
    <property type="match status" value="1"/>
</dbReference>
<protein>
    <submittedName>
        <fullName evidence="3">Helix-turn-helix domain-containing protein</fullName>
    </submittedName>
</protein>
<dbReference type="RefSeq" id="WP_228351904.1">
    <property type="nucleotide sequence ID" value="NZ_JACEGA010000001.1"/>
</dbReference>
<dbReference type="AlphaFoldDB" id="A0A839JXP2"/>